<sequence>MQPLFASEDSPVVNERQAQPRQTAPGTNSKRQTTPIRRSTPDLSQSSEDLFQPGTNVEEMMRSIMYEEMRTLEAQMQQRFTSQIHKATSSTPGFDDLARGVRETPLTSRITSTITPKFGSISFPRFDGMSDPHDHLLQYKHVVQSTNILTDMLDDMMCKLFAQSLKGAALRWFCNLPAESIDSFDELSLEFMIDDGTAREALKKGLRHRSLFKNEICARYPLTIQDALHRAKGFIELEEENERVERDLARTREELSKARDEREKKFNRERPRQQRRTDNRVERSSRRDRKRPFSPPKYALGISPSGLIAHLKRQDFGTEGRSGGAVEEESPP</sequence>
<feature type="compositionally biased region" description="Basic and acidic residues" evidence="1">
    <location>
        <begin position="253"/>
        <end position="285"/>
    </location>
</feature>
<evidence type="ECO:0008006" key="4">
    <source>
        <dbReference type="Google" id="ProtNLM"/>
    </source>
</evidence>
<evidence type="ECO:0000313" key="2">
    <source>
        <dbReference type="EMBL" id="GMN58424.1"/>
    </source>
</evidence>
<dbReference type="AlphaFoldDB" id="A0AA88DPE6"/>
<evidence type="ECO:0000256" key="1">
    <source>
        <dbReference type="SAM" id="MobiDB-lite"/>
    </source>
</evidence>
<comment type="caution">
    <text evidence="2">The sequence shown here is derived from an EMBL/GenBank/DDBJ whole genome shotgun (WGS) entry which is preliminary data.</text>
</comment>
<dbReference type="EMBL" id="BTGU01000078">
    <property type="protein sequence ID" value="GMN58424.1"/>
    <property type="molecule type" value="Genomic_DNA"/>
</dbReference>
<proteinExistence type="predicted"/>
<feature type="region of interest" description="Disordered" evidence="1">
    <location>
        <begin position="1"/>
        <end position="55"/>
    </location>
</feature>
<keyword evidence="3" id="KW-1185">Reference proteome</keyword>
<name>A0AA88DPE6_FICCA</name>
<dbReference type="PANTHER" id="PTHR33223">
    <property type="entry name" value="CCHC-TYPE DOMAIN-CONTAINING PROTEIN"/>
    <property type="match status" value="1"/>
</dbReference>
<feature type="region of interest" description="Disordered" evidence="1">
    <location>
        <begin position="253"/>
        <end position="332"/>
    </location>
</feature>
<evidence type="ECO:0000313" key="3">
    <source>
        <dbReference type="Proteomes" id="UP001187192"/>
    </source>
</evidence>
<organism evidence="2 3">
    <name type="scientific">Ficus carica</name>
    <name type="common">Common fig</name>
    <dbReference type="NCBI Taxonomy" id="3494"/>
    <lineage>
        <taxon>Eukaryota</taxon>
        <taxon>Viridiplantae</taxon>
        <taxon>Streptophyta</taxon>
        <taxon>Embryophyta</taxon>
        <taxon>Tracheophyta</taxon>
        <taxon>Spermatophyta</taxon>
        <taxon>Magnoliopsida</taxon>
        <taxon>eudicotyledons</taxon>
        <taxon>Gunneridae</taxon>
        <taxon>Pentapetalae</taxon>
        <taxon>rosids</taxon>
        <taxon>fabids</taxon>
        <taxon>Rosales</taxon>
        <taxon>Moraceae</taxon>
        <taxon>Ficeae</taxon>
        <taxon>Ficus</taxon>
    </lineage>
</organism>
<protein>
    <recommendedName>
        <fullName evidence="4">Retrotransposon gag domain-containing protein</fullName>
    </recommendedName>
</protein>
<dbReference type="Proteomes" id="UP001187192">
    <property type="component" value="Unassembled WGS sequence"/>
</dbReference>
<gene>
    <name evidence="2" type="ORF">TIFTF001_027530</name>
</gene>
<dbReference type="PANTHER" id="PTHR33223:SF11">
    <property type="entry name" value="ELEMENT PROTEIN, PUTATIVE-RELATED"/>
    <property type="match status" value="1"/>
</dbReference>
<reference evidence="2" key="1">
    <citation type="submission" date="2023-07" db="EMBL/GenBank/DDBJ databases">
        <title>draft genome sequence of fig (Ficus carica).</title>
        <authorList>
            <person name="Takahashi T."/>
            <person name="Nishimura K."/>
        </authorList>
    </citation>
    <scope>NUCLEOTIDE SEQUENCE</scope>
</reference>
<feature type="compositionally biased region" description="Polar residues" evidence="1">
    <location>
        <begin position="16"/>
        <end position="55"/>
    </location>
</feature>
<accession>A0AA88DPE6</accession>